<accession>A0A146K8W8</accession>
<evidence type="ECO:0000256" key="1">
    <source>
        <dbReference type="PROSITE-ProRule" id="PRU00339"/>
    </source>
</evidence>
<dbReference type="Gene3D" id="1.25.40.10">
    <property type="entry name" value="Tetratricopeptide repeat domain"/>
    <property type="match status" value="1"/>
</dbReference>
<dbReference type="GO" id="GO:0034464">
    <property type="term" value="C:BBSome"/>
    <property type="evidence" value="ECO:0007669"/>
    <property type="project" value="InterPro"/>
</dbReference>
<gene>
    <name evidence="2" type="ORF">TPC1_15920</name>
</gene>
<dbReference type="InterPro" id="IPR019734">
    <property type="entry name" value="TPR_rpt"/>
</dbReference>
<sequence length="457" mass="52330">LAYISLRRYDYQTVARQTDELLKQRPDDQYALILKMQTVIEDSYFDETEFEESALDGLIDQTHLDQPVTLDLSLPTSFRPQSRLQTGYVRPLTAAMGRPQTRTTSRLGTGRIQTAKLQSRSGLSSRMGTAAVKSVSSQLNLDSLPENYGEKPIFRRLLPNYFLRLQQSSFIQNDLTPNPKLALQYLKHYQQENGSDWFFNDRVARCFYLLKQFEEAEKHLVAAHRQIPREETVLKQINCLACRGLKDQTLEMLKLMGNDYPNSVQFRLQAARIYEFQRDFDNALENYQMVLKMQPGNEEALAGCAALLNQFKEVENHSLQLYQQLLVLKQDANVLNNIGVQYMNEDLYGEAFKYFISALELLKTSSFTQQRMKFIKSSIIYNVGCLFVKLNDLQAAQDCFELSSIIDQTNGEAVNNLGVLSYLVGQKQKAHQLFLKAGDVGRPNALVVQEQEGNYEG</sequence>
<dbReference type="GO" id="GO:0036064">
    <property type="term" value="C:ciliary basal body"/>
    <property type="evidence" value="ECO:0007669"/>
    <property type="project" value="TreeGrafter"/>
</dbReference>
<feature type="non-terminal residue" evidence="2">
    <location>
        <position position="457"/>
    </location>
</feature>
<dbReference type="EMBL" id="GDID01004391">
    <property type="protein sequence ID" value="JAP92215.1"/>
    <property type="molecule type" value="Transcribed_RNA"/>
</dbReference>
<keyword evidence="1" id="KW-0802">TPR repeat</keyword>
<dbReference type="InterPro" id="IPR028796">
    <property type="entry name" value="BBS8"/>
</dbReference>
<evidence type="ECO:0000313" key="2">
    <source>
        <dbReference type="EMBL" id="JAP92215.1"/>
    </source>
</evidence>
<name>A0A146K8W8_9EUKA</name>
<dbReference type="InterPro" id="IPR011990">
    <property type="entry name" value="TPR-like_helical_dom_sf"/>
</dbReference>
<organism evidence="2">
    <name type="scientific">Trepomonas sp. PC1</name>
    <dbReference type="NCBI Taxonomy" id="1076344"/>
    <lineage>
        <taxon>Eukaryota</taxon>
        <taxon>Metamonada</taxon>
        <taxon>Diplomonadida</taxon>
        <taxon>Hexamitidae</taxon>
        <taxon>Hexamitinae</taxon>
        <taxon>Trepomonas</taxon>
    </lineage>
</organism>
<dbReference type="SMART" id="SM00028">
    <property type="entry name" value="TPR"/>
    <property type="match status" value="4"/>
</dbReference>
<dbReference type="GO" id="GO:1905515">
    <property type="term" value="P:non-motile cilium assembly"/>
    <property type="evidence" value="ECO:0007669"/>
    <property type="project" value="InterPro"/>
</dbReference>
<reference evidence="2" key="1">
    <citation type="submission" date="2015-07" db="EMBL/GenBank/DDBJ databases">
        <title>Adaptation to a free-living lifestyle via gene acquisitions in the diplomonad Trepomonas sp. PC1.</title>
        <authorList>
            <person name="Xu F."/>
            <person name="Jerlstrom-Hultqvist J."/>
            <person name="Kolisko M."/>
            <person name="Simpson A.G.B."/>
            <person name="Roger A.J."/>
            <person name="Svard S.G."/>
            <person name="Andersson J.O."/>
        </authorList>
    </citation>
    <scope>NUCLEOTIDE SEQUENCE</scope>
    <source>
        <strain evidence="2">PC1</strain>
    </source>
</reference>
<dbReference type="PANTHER" id="PTHR44177:SF1">
    <property type="entry name" value="TETRATRICOPEPTIDE REPEAT PROTEIN 8"/>
    <property type="match status" value="1"/>
</dbReference>
<dbReference type="PROSITE" id="PS50005">
    <property type="entry name" value="TPR"/>
    <property type="match status" value="2"/>
</dbReference>
<dbReference type="PANTHER" id="PTHR44177">
    <property type="entry name" value="TETRATRICOPEPTIDE REPEAT PROTEIN 8"/>
    <property type="match status" value="1"/>
</dbReference>
<feature type="non-terminal residue" evidence="2">
    <location>
        <position position="1"/>
    </location>
</feature>
<feature type="repeat" description="TPR" evidence="1">
    <location>
        <begin position="264"/>
        <end position="297"/>
    </location>
</feature>
<dbReference type="GO" id="GO:0097730">
    <property type="term" value="C:non-motile cilium"/>
    <property type="evidence" value="ECO:0007669"/>
    <property type="project" value="TreeGrafter"/>
</dbReference>
<dbReference type="AlphaFoldDB" id="A0A146K8W8"/>
<dbReference type="SUPFAM" id="SSF48452">
    <property type="entry name" value="TPR-like"/>
    <property type="match status" value="1"/>
</dbReference>
<proteinExistence type="predicted"/>
<feature type="repeat" description="TPR" evidence="1">
    <location>
        <begin position="332"/>
        <end position="365"/>
    </location>
</feature>
<protein>
    <submittedName>
        <fullName evidence="2">Basal body protein</fullName>
    </submittedName>
</protein>